<comment type="caution">
    <text evidence="7">The sequence shown here is derived from an EMBL/GenBank/DDBJ whole genome shotgun (WGS) entry which is preliminary data.</text>
</comment>
<name>A0AAD5GSV6_AMBAR</name>
<dbReference type="GO" id="GO:0008299">
    <property type="term" value="P:isoprenoid biosynthetic process"/>
    <property type="evidence" value="ECO:0007669"/>
    <property type="project" value="UniProtKB-KW"/>
</dbReference>
<sequence length="178" mass="19028">MRYSLLAGGKRIRPILCLASCSVVGGMEAHAIPMASANEMVHTMSLIHDDLPCMDNDDLRRGKPTNHKMYGYDTAVLAGDALLSLAFEHLATRTIGVEPERVIRAISELGFAVGSLGLVAVQVVDLSRQGTQNVGLNQLEYIHVHKTGKLLEVTVVGGAVLAVGAPTRWKGLESMEGP</sequence>
<evidence type="ECO:0000256" key="6">
    <source>
        <dbReference type="ARBA" id="ARBA00023229"/>
    </source>
</evidence>
<dbReference type="PROSITE" id="PS00723">
    <property type="entry name" value="POLYPRENYL_SYNTHASE_1"/>
    <property type="match status" value="1"/>
</dbReference>
<dbReference type="InterPro" id="IPR000092">
    <property type="entry name" value="Polyprenyl_synt"/>
</dbReference>
<proteinExistence type="inferred from homology"/>
<comment type="cofactor">
    <cofactor evidence="1">
        <name>Mg(2+)</name>
        <dbReference type="ChEBI" id="CHEBI:18420"/>
    </cofactor>
</comment>
<dbReference type="Gene3D" id="1.10.600.10">
    <property type="entry name" value="Farnesyl Diphosphate Synthase"/>
    <property type="match status" value="1"/>
</dbReference>
<organism evidence="7 8">
    <name type="scientific">Ambrosia artemisiifolia</name>
    <name type="common">Common ragweed</name>
    <dbReference type="NCBI Taxonomy" id="4212"/>
    <lineage>
        <taxon>Eukaryota</taxon>
        <taxon>Viridiplantae</taxon>
        <taxon>Streptophyta</taxon>
        <taxon>Embryophyta</taxon>
        <taxon>Tracheophyta</taxon>
        <taxon>Spermatophyta</taxon>
        <taxon>Magnoliopsida</taxon>
        <taxon>eudicotyledons</taxon>
        <taxon>Gunneridae</taxon>
        <taxon>Pentapetalae</taxon>
        <taxon>asterids</taxon>
        <taxon>campanulids</taxon>
        <taxon>Asterales</taxon>
        <taxon>Asteraceae</taxon>
        <taxon>Asteroideae</taxon>
        <taxon>Heliantheae alliance</taxon>
        <taxon>Heliantheae</taxon>
        <taxon>Ambrosia</taxon>
    </lineage>
</organism>
<dbReference type="PANTHER" id="PTHR43281">
    <property type="entry name" value="FARNESYL DIPHOSPHATE SYNTHASE"/>
    <property type="match status" value="1"/>
</dbReference>
<keyword evidence="8" id="KW-1185">Reference proteome</keyword>
<dbReference type="GO" id="GO:0005737">
    <property type="term" value="C:cytoplasm"/>
    <property type="evidence" value="ECO:0007669"/>
    <property type="project" value="UniProtKB-ARBA"/>
</dbReference>
<reference evidence="7" key="1">
    <citation type="submission" date="2022-06" db="EMBL/GenBank/DDBJ databases">
        <title>Uncovering the hologenomic basis of an extraordinary plant invasion.</title>
        <authorList>
            <person name="Bieker V.C."/>
            <person name="Martin M.D."/>
            <person name="Gilbert T."/>
            <person name="Hodgins K."/>
            <person name="Battlay P."/>
            <person name="Petersen B."/>
            <person name="Wilson J."/>
        </authorList>
    </citation>
    <scope>NUCLEOTIDE SEQUENCE</scope>
    <source>
        <strain evidence="7">AA19_3_7</strain>
        <tissue evidence="7">Leaf</tissue>
    </source>
</reference>
<evidence type="ECO:0000256" key="4">
    <source>
        <dbReference type="ARBA" id="ARBA00022723"/>
    </source>
</evidence>
<gene>
    <name evidence="7" type="ORF">M8C21_008380</name>
</gene>
<dbReference type="PANTHER" id="PTHR43281:SF1">
    <property type="entry name" value="FARNESYL DIPHOSPHATE SYNTHASE"/>
    <property type="match status" value="1"/>
</dbReference>
<dbReference type="AlphaFoldDB" id="A0AAD5GSV6"/>
<keyword evidence="6" id="KW-0414">Isoprene biosynthesis</keyword>
<evidence type="ECO:0000256" key="1">
    <source>
        <dbReference type="ARBA" id="ARBA00001946"/>
    </source>
</evidence>
<comment type="similarity">
    <text evidence="2">Belongs to the FPP/GGPP synthase family.</text>
</comment>
<dbReference type="GO" id="GO:0004659">
    <property type="term" value="F:prenyltransferase activity"/>
    <property type="evidence" value="ECO:0007669"/>
    <property type="project" value="InterPro"/>
</dbReference>
<dbReference type="GO" id="GO:0046872">
    <property type="term" value="F:metal ion binding"/>
    <property type="evidence" value="ECO:0007669"/>
    <property type="project" value="UniProtKB-KW"/>
</dbReference>
<dbReference type="InterPro" id="IPR033749">
    <property type="entry name" value="Polyprenyl_synt_CS"/>
</dbReference>
<dbReference type="InterPro" id="IPR008949">
    <property type="entry name" value="Isoprenoid_synthase_dom_sf"/>
</dbReference>
<protein>
    <submittedName>
        <fullName evidence="7">Uncharacterized protein</fullName>
    </submittedName>
</protein>
<dbReference type="SUPFAM" id="SSF48576">
    <property type="entry name" value="Terpenoid synthases"/>
    <property type="match status" value="1"/>
</dbReference>
<evidence type="ECO:0000256" key="3">
    <source>
        <dbReference type="ARBA" id="ARBA00022679"/>
    </source>
</evidence>
<dbReference type="Pfam" id="PF00348">
    <property type="entry name" value="polyprenyl_synt"/>
    <property type="match status" value="1"/>
</dbReference>
<evidence type="ECO:0000256" key="2">
    <source>
        <dbReference type="ARBA" id="ARBA00006706"/>
    </source>
</evidence>
<accession>A0AAD5GSV6</accession>
<keyword evidence="3" id="KW-0808">Transferase</keyword>
<evidence type="ECO:0000256" key="5">
    <source>
        <dbReference type="ARBA" id="ARBA00022842"/>
    </source>
</evidence>
<evidence type="ECO:0000313" key="7">
    <source>
        <dbReference type="EMBL" id="KAI7752079.1"/>
    </source>
</evidence>
<dbReference type="EMBL" id="JAMZMK010005762">
    <property type="protein sequence ID" value="KAI7752079.1"/>
    <property type="molecule type" value="Genomic_DNA"/>
</dbReference>
<keyword evidence="5" id="KW-0460">Magnesium</keyword>
<keyword evidence="4" id="KW-0479">Metal-binding</keyword>
<dbReference type="Proteomes" id="UP001206925">
    <property type="component" value="Unassembled WGS sequence"/>
</dbReference>
<evidence type="ECO:0000313" key="8">
    <source>
        <dbReference type="Proteomes" id="UP001206925"/>
    </source>
</evidence>